<dbReference type="PROSITE" id="PS51727">
    <property type="entry name" value="CBP_P300_HAT"/>
    <property type="match status" value="1"/>
</dbReference>
<dbReference type="InterPro" id="IPR031162">
    <property type="entry name" value="CBP_P300_HAT"/>
</dbReference>
<feature type="domain" description="CBP/p300-type HAT" evidence="19">
    <location>
        <begin position="786"/>
        <end position="1253"/>
    </location>
</feature>
<accession>A0AAV1I9H6</accession>
<keyword evidence="21" id="KW-1185">Reference proteome</keyword>
<keyword evidence="4" id="KW-0808">Transferase</keyword>
<dbReference type="GO" id="GO:0008270">
    <property type="term" value="F:zinc ion binding"/>
    <property type="evidence" value="ECO:0007669"/>
    <property type="project" value="UniProtKB-KW"/>
</dbReference>
<feature type="compositionally biased region" description="Polar residues" evidence="16">
    <location>
        <begin position="169"/>
        <end position="179"/>
    </location>
</feature>
<dbReference type="SMART" id="SM00551">
    <property type="entry name" value="ZnF_TAZ"/>
    <property type="match status" value="2"/>
</dbReference>
<feature type="region of interest" description="Disordered" evidence="16">
    <location>
        <begin position="1419"/>
        <end position="1450"/>
    </location>
</feature>
<evidence type="ECO:0000259" key="19">
    <source>
        <dbReference type="PROSITE" id="PS51727"/>
    </source>
</evidence>
<evidence type="ECO:0000256" key="3">
    <source>
        <dbReference type="ARBA" id="ARBA00013184"/>
    </source>
</evidence>
<evidence type="ECO:0000256" key="15">
    <source>
        <dbReference type="PROSITE-ProRule" id="PRU00228"/>
    </source>
</evidence>
<evidence type="ECO:0000256" key="14">
    <source>
        <dbReference type="ARBA" id="ARBA00048017"/>
    </source>
</evidence>
<dbReference type="InterPro" id="IPR019786">
    <property type="entry name" value="Zinc_finger_PHD-type_CS"/>
</dbReference>
<keyword evidence="7" id="KW-0862">Zinc</keyword>
<evidence type="ECO:0000259" key="17">
    <source>
        <dbReference type="PROSITE" id="PS50134"/>
    </source>
</evidence>
<dbReference type="Pfam" id="PF08214">
    <property type="entry name" value="HAT_KAT11"/>
    <property type="match status" value="1"/>
</dbReference>
<dbReference type="SUPFAM" id="SSF57850">
    <property type="entry name" value="RING/U-box"/>
    <property type="match status" value="1"/>
</dbReference>
<comment type="catalytic activity">
    <reaction evidence="14">
        <text>L-lysyl-[protein] + acetyl-CoA = N(6)-acetyl-L-lysyl-[protein] + CoA + H(+)</text>
        <dbReference type="Rhea" id="RHEA:45948"/>
        <dbReference type="Rhea" id="RHEA-COMP:9752"/>
        <dbReference type="Rhea" id="RHEA-COMP:10731"/>
        <dbReference type="ChEBI" id="CHEBI:15378"/>
        <dbReference type="ChEBI" id="CHEBI:29969"/>
        <dbReference type="ChEBI" id="CHEBI:57287"/>
        <dbReference type="ChEBI" id="CHEBI:57288"/>
        <dbReference type="ChEBI" id="CHEBI:61930"/>
        <dbReference type="EC" id="2.3.1.48"/>
    </reaction>
</comment>
<comment type="function">
    <text evidence="1">Acetyltransferase enzyme. Acetylates histones, giving a specific tag for transcriptional activation.</text>
</comment>
<comment type="subcellular location">
    <subcellularLocation>
        <location evidence="2">Nucleus</location>
    </subcellularLocation>
</comment>
<dbReference type="InterPro" id="IPR035898">
    <property type="entry name" value="TAZ_dom_sf"/>
</dbReference>
<dbReference type="PROSITE" id="PS50134">
    <property type="entry name" value="ZF_TAZ"/>
    <property type="match status" value="2"/>
</dbReference>
<sequence>MSPQHAEQASMGQWSRWQNPEDDKIDRRNIIHNIFNLFANRPRNTDNAQFKAKLPDFVRRLEEALYRTAHTKAEYTDPNTLEARLQNVARRMVSTTPRRQDGERAPATPPPQQNGYAGPGQPGGNYPSGAPGGQFPNAGGLQGFPGPSGTIAPQDQLLASSTAGLQSSMPQAMGMQSGQPRPYAQHMSMPGQQQGVPGASRLGPGQESQAMGLLGSSQIKAEGGSNPMGMAQGGNFSMNGSSHAGFMQQQQQAPGNGPVMSNGAPVLLRSSRDWAPGQSPTVINANNMPSMQTGNSRITINGMTPGHLGSNLPQANGPYGASGQMGMQQHGAAPMRMGGNMMMNTGMIPIGAHGPSGASPMVPVGGMPQNNRHMNAAMQGGGMGGMQGHGNMGSPSMGGSMAPGMPGIPGGMPGIPSSTGQAYQMEGGLVDLQAMRERAQKKEYVAKQQRWLLFLRHCAKCQAPEGQCTYGDSCTTAKELWRHILTCADPHCQYPRCLTSRELLKHHQKCTASDCPVCTPVKQYVQKQRMAMQKQQQESLRLREAERHRYGEARMQQQQQNGMGGNMYAPRNGMRPEEQPAKRLKPNQLQAVMKGNHGTSLVEAMNPDEIASHLENLRLTCQQNLGRPNAMYSNGAAWPPQAVEPAESLCKACNVSRYTFEPPSIFCTSCQQRIKRNQVYYTTPSKKSEGVKGYWCHPCYNEHRGEVIELEGMRVRKAELEKKKNDEETEEGWVQCDVCELWVHQICGLFNKGRNKEDTPYVCPSCLLEGLRRGERQAIAVRPQAMLEAKDLAKCDLSNYLTERLDSVLERDRALRAERDGCPLEAVPTASGLTVRVINNVVKKMDVKPRFHDAFRKDGFQTTFQFKQKVIMLFQKQDGVDVCLYCLYMQEYGDSCPPPNRRWVYLSYLDSVKYFRPENVMSHRDGLALRSLVYHEILSAYLNYVKARGFTSMFIWACPPMAGDDYILYCHPTKQKTPRSDHLREWYLRMLRIAQEEGVVTHLSNLYDTFFPGGRDHRIERPSITQVPYFEGDYWPGEAENLLTNLSELSRQSGKKNSKPGRAAKGTKGKRYGSEPATTDSQLMDKLGDALQGMKADFIVVHLQEPCSFCRQYISDGTRYYHPCPPTKATIKAERTFEGISLDVPGQSSKTTSAMTRFQLCENCYLAEASALKEAGKARGLPSGVLLQDLVPSKTEAIPPTHDDGNPEVGCEFFETRQQFLSLCQGNHYQFDSMRRAKHSSMMVLYHLHNPEAPAFATTCNKCQVEIEPGAGFRCSVCQDFDMCRNCKENYGHHHQLVAHARKIDETTTRMTDAERDERNRQMARTMALLVHASACGDPNCASSNCHKVKQLFHHAVSCSLKVIGGCQLCRRMWMLLQVHAKQCQRADCPVPRCKELREMRRRAVVRQEDQRRVAYKNMLRQQNATNQQSSSQANANPPGKGEPKHEPNY</sequence>
<evidence type="ECO:0000259" key="18">
    <source>
        <dbReference type="PROSITE" id="PS50135"/>
    </source>
</evidence>
<evidence type="ECO:0000256" key="13">
    <source>
        <dbReference type="ARBA" id="ARBA00023315"/>
    </source>
</evidence>
<dbReference type="GO" id="GO:0005667">
    <property type="term" value="C:transcription regulator complex"/>
    <property type="evidence" value="ECO:0007669"/>
    <property type="project" value="TreeGrafter"/>
</dbReference>
<keyword evidence="9" id="KW-0805">Transcription regulation</keyword>
<keyword evidence="10" id="KW-0010">Activator</keyword>
<dbReference type="Pfam" id="PF00569">
    <property type="entry name" value="ZZ"/>
    <property type="match status" value="1"/>
</dbReference>
<feature type="region of interest" description="Disordered" evidence="16">
    <location>
        <begin position="94"/>
        <end position="154"/>
    </location>
</feature>
<keyword evidence="11" id="KW-0804">Transcription</keyword>
<dbReference type="InterPro" id="IPR011011">
    <property type="entry name" value="Znf_FYVE_PHD"/>
</dbReference>
<dbReference type="SMART" id="SM00291">
    <property type="entry name" value="ZnF_ZZ"/>
    <property type="match status" value="1"/>
</dbReference>
<dbReference type="SUPFAM" id="SSF57933">
    <property type="entry name" value="TAZ domain"/>
    <property type="match status" value="2"/>
</dbReference>
<feature type="region of interest" description="Disordered" evidence="16">
    <location>
        <begin position="169"/>
        <end position="297"/>
    </location>
</feature>
<dbReference type="GO" id="GO:0000123">
    <property type="term" value="C:histone acetyltransferase complex"/>
    <property type="evidence" value="ECO:0007669"/>
    <property type="project" value="TreeGrafter"/>
</dbReference>
<keyword evidence="13" id="KW-0012">Acyltransferase</keyword>
<dbReference type="Proteomes" id="UP001314263">
    <property type="component" value="Unassembled WGS sequence"/>
</dbReference>
<dbReference type="GO" id="GO:0004402">
    <property type="term" value="F:histone acetyltransferase activity"/>
    <property type="evidence" value="ECO:0007669"/>
    <property type="project" value="InterPro"/>
</dbReference>
<dbReference type="InterPro" id="IPR013083">
    <property type="entry name" value="Znf_RING/FYVE/PHD"/>
</dbReference>
<evidence type="ECO:0000256" key="4">
    <source>
        <dbReference type="ARBA" id="ARBA00022679"/>
    </source>
</evidence>
<evidence type="ECO:0000256" key="16">
    <source>
        <dbReference type="SAM" id="MobiDB-lite"/>
    </source>
</evidence>
<evidence type="ECO:0000256" key="5">
    <source>
        <dbReference type="ARBA" id="ARBA00022723"/>
    </source>
</evidence>
<dbReference type="InterPro" id="IPR000433">
    <property type="entry name" value="Znf_ZZ"/>
</dbReference>
<dbReference type="InterPro" id="IPR043145">
    <property type="entry name" value="Znf_ZZ_sf"/>
</dbReference>
<dbReference type="PANTHER" id="PTHR13808:SF1">
    <property type="entry name" value="HISTONE ACETYLTRANSFERASE"/>
    <property type="match status" value="1"/>
</dbReference>
<feature type="compositionally biased region" description="Low complexity" evidence="16">
    <location>
        <begin position="1422"/>
        <end position="1437"/>
    </location>
</feature>
<evidence type="ECO:0000256" key="6">
    <source>
        <dbReference type="ARBA" id="ARBA00022771"/>
    </source>
</evidence>
<dbReference type="PROSITE" id="PS01359">
    <property type="entry name" value="ZF_PHD_1"/>
    <property type="match status" value="1"/>
</dbReference>
<dbReference type="PROSITE" id="PS01357">
    <property type="entry name" value="ZF_ZZ_1"/>
    <property type="match status" value="1"/>
</dbReference>
<evidence type="ECO:0000256" key="10">
    <source>
        <dbReference type="ARBA" id="ARBA00023159"/>
    </source>
</evidence>
<evidence type="ECO:0000256" key="8">
    <source>
        <dbReference type="ARBA" id="ARBA00022853"/>
    </source>
</evidence>
<dbReference type="Pfam" id="PF02135">
    <property type="entry name" value="zf-TAZ"/>
    <property type="match status" value="2"/>
</dbReference>
<organism evidence="20 21">
    <name type="scientific">Coccomyxa viridis</name>
    <dbReference type="NCBI Taxonomy" id="1274662"/>
    <lineage>
        <taxon>Eukaryota</taxon>
        <taxon>Viridiplantae</taxon>
        <taxon>Chlorophyta</taxon>
        <taxon>core chlorophytes</taxon>
        <taxon>Trebouxiophyceae</taxon>
        <taxon>Trebouxiophyceae incertae sedis</taxon>
        <taxon>Coccomyxaceae</taxon>
        <taxon>Coccomyxa</taxon>
    </lineage>
</organism>
<feature type="domain" description="ZZ-type" evidence="18">
    <location>
        <begin position="1255"/>
        <end position="1305"/>
    </location>
</feature>
<dbReference type="GO" id="GO:0005634">
    <property type="term" value="C:nucleus"/>
    <property type="evidence" value="ECO:0007669"/>
    <property type="project" value="UniProtKB-SubCell"/>
</dbReference>
<dbReference type="GO" id="GO:0003713">
    <property type="term" value="F:transcription coactivator activity"/>
    <property type="evidence" value="ECO:0007669"/>
    <property type="project" value="TreeGrafter"/>
</dbReference>
<feature type="compositionally biased region" description="Polar residues" evidence="16">
    <location>
        <begin position="234"/>
        <end position="254"/>
    </location>
</feature>
<proteinExistence type="predicted"/>
<evidence type="ECO:0000256" key="9">
    <source>
        <dbReference type="ARBA" id="ARBA00023015"/>
    </source>
</evidence>
<dbReference type="PANTHER" id="PTHR13808">
    <property type="entry name" value="CBP/P300-RELATED"/>
    <property type="match status" value="1"/>
</dbReference>
<dbReference type="EMBL" id="CAUYUE010000008">
    <property type="protein sequence ID" value="CAK0783160.1"/>
    <property type="molecule type" value="Genomic_DNA"/>
</dbReference>
<evidence type="ECO:0000256" key="11">
    <source>
        <dbReference type="ARBA" id="ARBA00023163"/>
    </source>
</evidence>
<evidence type="ECO:0000313" key="21">
    <source>
        <dbReference type="Proteomes" id="UP001314263"/>
    </source>
</evidence>
<dbReference type="CDD" id="cd15614">
    <property type="entry name" value="PHD_HAC_like"/>
    <property type="match status" value="1"/>
</dbReference>
<reference evidence="20 21" key="1">
    <citation type="submission" date="2023-10" db="EMBL/GenBank/DDBJ databases">
        <authorList>
            <person name="Maclean D."/>
            <person name="Macfadyen A."/>
        </authorList>
    </citation>
    <scope>NUCLEOTIDE SEQUENCE [LARGE SCALE GENOMIC DNA]</scope>
</reference>
<evidence type="ECO:0000313" key="20">
    <source>
        <dbReference type="EMBL" id="CAK0783160.1"/>
    </source>
</evidence>
<feature type="compositionally biased region" description="Polar residues" evidence="16">
    <location>
        <begin position="278"/>
        <end position="297"/>
    </location>
</feature>
<feature type="domain" description="TAZ-type" evidence="17">
    <location>
        <begin position="438"/>
        <end position="521"/>
    </location>
</feature>
<dbReference type="InterPro" id="IPR013178">
    <property type="entry name" value="Histone_AcTrfase_Rtt109/CBP"/>
</dbReference>
<dbReference type="Gene3D" id="3.30.40.10">
    <property type="entry name" value="Zinc/RING finger domain, C3HC4 (zinc finger)"/>
    <property type="match status" value="1"/>
</dbReference>
<evidence type="ECO:0000256" key="1">
    <source>
        <dbReference type="ARBA" id="ARBA00002581"/>
    </source>
</evidence>
<dbReference type="EC" id="2.3.1.48" evidence="3"/>
<evidence type="ECO:0000256" key="2">
    <source>
        <dbReference type="ARBA" id="ARBA00004123"/>
    </source>
</evidence>
<keyword evidence="8" id="KW-0156">Chromatin regulator</keyword>
<gene>
    <name evidence="20" type="ORF">CVIRNUC_006359</name>
</gene>
<dbReference type="SMART" id="SM01250">
    <property type="entry name" value="KAT11"/>
    <property type="match status" value="1"/>
</dbReference>
<comment type="caution">
    <text evidence="20">The sequence shown here is derived from an EMBL/GenBank/DDBJ whole genome shotgun (WGS) entry which is preliminary data.</text>
</comment>
<feature type="domain" description="TAZ-type" evidence="17">
    <location>
        <begin position="1316"/>
        <end position="1397"/>
    </location>
</feature>
<dbReference type="Gene3D" id="3.30.60.90">
    <property type="match status" value="1"/>
</dbReference>
<feature type="compositionally biased region" description="Polar residues" evidence="16">
    <location>
        <begin position="1"/>
        <end position="18"/>
    </location>
</feature>
<dbReference type="GO" id="GO:0045944">
    <property type="term" value="P:positive regulation of transcription by RNA polymerase II"/>
    <property type="evidence" value="ECO:0007669"/>
    <property type="project" value="TreeGrafter"/>
</dbReference>
<keyword evidence="6 15" id="KW-0863">Zinc-finger</keyword>
<evidence type="ECO:0000256" key="12">
    <source>
        <dbReference type="ARBA" id="ARBA00023242"/>
    </source>
</evidence>
<dbReference type="SUPFAM" id="SSF57903">
    <property type="entry name" value="FYVE/PHD zinc finger"/>
    <property type="match status" value="1"/>
</dbReference>
<feature type="region of interest" description="Disordered" evidence="16">
    <location>
        <begin position="1049"/>
        <end position="1081"/>
    </location>
</feature>
<evidence type="ECO:0000256" key="7">
    <source>
        <dbReference type="ARBA" id="ARBA00022833"/>
    </source>
</evidence>
<dbReference type="GO" id="GO:0031490">
    <property type="term" value="F:chromatin DNA binding"/>
    <property type="evidence" value="ECO:0007669"/>
    <property type="project" value="TreeGrafter"/>
</dbReference>
<protein>
    <recommendedName>
        <fullName evidence="3">histone acetyltransferase</fullName>
        <ecNumber evidence="3">2.3.1.48</ecNumber>
    </recommendedName>
</protein>
<feature type="region of interest" description="Disordered" evidence="16">
    <location>
        <begin position="1"/>
        <end position="22"/>
    </location>
</feature>
<keyword evidence="12" id="KW-0539">Nucleus</keyword>
<dbReference type="InterPro" id="IPR000197">
    <property type="entry name" value="Znf_TAZ"/>
</dbReference>
<name>A0AAV1I9H6_9CHLO</name>
<dbReference type="PROSITE" id="PS50135">
    <property type="entry name" value="ZF_ZZ_2"/>
    <property type="match status" value="1"/>
</dbReference>
<dbReference type="Gene3D" id="1.20.1020.10">
    <property type="entry name" value="TAZ domain"/>
    <property type="match status" value="2"/>
</dbReference>
<keyword evidence="5" id="KW-0479">Metal-binding</keyword>